<dbReference type="EMBL" id="FLQY01000369">
    <property type="protein sequence ID" value="SBT10772.1"/>
    <property type="molecule type" value="Genomic_DNA"/>
</dbReference>
<keyword evidence="2" id="KW-1185">Reference proteome</keyword>
<gene>
    <name evidence="1" type="ORF">PROAA_660006</name>
</gene>
<accession>A0A1A8Y178</accession>
<proteinExistence type="predicted"/>
<dbReference type="AlphaFoldDB" id="A0A1A8Y178"/>
<sequence length="61" mass="6996">MPYALCMEFSRRCFSVFKIDSANKASRNYRLYAPILVKGWLPNLTLSANCMTKYDIIEPGS</sequence>
<evidence type="ECO:0000313" key="1">
    <source>
        <dbReference type="EMBL" id="SBT10772.1"/>
    </source>
</evidence>
<organism evidence="1 2">
    <name type="scientific">Candidatus Propionivibrio aalborgensis</name>
    <dbReference type="NCBI Taxonomy" id="1860101"/>
    <lineage>
        <taxon>Bacteria</taxon>
        <taxon>Pseudomonadati</taxon>
        <taxon>Pseudomonadota</taxon>
        <taxon>Betaproteobacteria</taxon>
        <taxon>Rhodocyclales</taxon>
        <taxon>Rhodocyclaceae</taxon>
        <taxon>Propionivibrio</taxon>
    </lineage>
</organism>
<evidence type="ECO:0000313" key="2">
    <source>
        <dbReference type="Proteomes" id="UP000199600"/>
    </source>
</evidence>
<protein>
    <submittedName>
        <fullName evidence="1">Uncharacterized protein</fullName>
    </submittedName>
</protein>
<name>A0A1A8Y178_9RHOO</name>
<reference evidence="1 2" key="1">
    <citation type="submission" date="2016-06" db="EMBL/GenBank/DDBJ databases">
        <authorList>
            <person name="Kjaerup R.B."/>
            <person name="Dalgaard T.S."/>
            <person name="Juul-Madsen H.R."/>
        </authorList>
    </citation>
    <scope>NUCLEOTIDE SEQUENCE [LARGE SCALE GENOMIC DNA]</scope>
    <source>
        <strain evidence="1">2</strain>
    </source>
</reference>
<dbReference type="Proteomes" id="UP000199600">
    <property type="component" value="Unassembled WGS sequence"/>
</dbReference>